<dbReference type="Proteomes" id="UP001236507">
    <property type="component" value="Unassembled WGS sequence"/>
</dbReference>
<keyword evidence="3" id="KW-0378">Hydrolase</keyword>
<keyword evidence="4" id="KW-1185">Reference proteome</keyword>
<evidence type="ECO:0000256" key="1">
    <source>
        <dbReference type="SAM" id="SignalP"/>
    </source>
</evidence>
<name>A0ABT6YEB8_9BACT</name>
<organism evidence="3 4">
    <name type="scientific">Flectobacillus roseus</name>
    <dbReference type="NCBI Taxonomy" id="502259"/>
    <lineage>
        <taxon>Bacteria</taxon>
        <taxon>Pseudomonadati</taxon>
        <taxon>Bacteroidota</taxon>
        <taxon>Cytophagia</taxon>
        <taxon>Cytophagales</taxon>
        <taxon>Flectobacillaceae</taxon>
        <taxon>Flectobacillus</taxon>
    </lineage>
</organism>
<reference evidence="3 4" key="1">
    <citation type="submission" date="2023-05" db="EMBL/GenBank/DDBJ databases">
        <title>Novel species of genus Flectobacillus isolated from stream in China.</title>
        <authorList>
            <person name="Lu H."/>
        </authorList>
    </citation>
    <scope>NUCLEOTIDE SEQUENCE [LARGE SCALE GENOMIC DNA]</scope>
    <source>
        <strain evidence="3 4">KCTC 42575</strain>
    </source>
</reference>
<dbReference type="PANTHER" id="PTHR43283:SF3">
    <property type="entry name" value="BETA-LACTAMASE FAMILY PROTEIN (AFU_ORTHOLOGUE AFUA_5G07500)"/>
    <property type="match status" value="1"/>
</dbReference>
<feature type="domain" description="Beta-lactamase-related" evidence="2">
    <location>
        <begin position="30"/>
        <end position="327"/>
    </location>
</feature>
<proteinExistence type="predicted"/>
<dbReference type="Gene3D" id="3.40.710.10">
    <property type="entry name" value="DD-peptidase/beta-lactamase superfamily"/>
    <property type="match status" value="1"/>
</dbReference>
<gene>
    <name evidence="3" type="ORF">QM524_22120</name>
</gene>
<dbReference type="InterPro" id="IPR050789">
    <property type="entry name" value="Diverse_Enzym_Activities"/>
</dbReference>
<dbReference type="InterPro" id="IPR012338">
    <property type="entry name" value="Beta-lactam/transpept-like"/>
</dbReference>
<accession>A0ABT6YEB8</accession>
<dbReference type="InterPro" id="IPR001466">
    <property type="entry name" value="Beta-lactam-related"/>
</dbReference>
<dbReference type="RefSeq" id="WP_283346270.1">
    <property type="nucleotide sequence ID" value="NZ_JASHIF010000024.1"/>
</dbReference>
<dbReference type="PANTHER" id="PTHR43283">
    <property type="entry name" value="BETA-LACTAMASE-RELATED"/>
    <property type="match status" value="1"/>
</dbReference>
<comment type="caution">
    <text evidence="3">The sequence shown here is derived from an EMBL/GenBank/DDBJ whole genome shotgun (WGS) entry which is preliminary data.</text>
</comment>
<dbReference type="EC" id="3.1.1.103" evidence="3"/>
<feature type="signal peptide" evidence="1">
    <location>
        <begin position="1"/>
        <end position="19"/>
    </location>
</feature>
<protein>
    <submittedName>
        <fullName evidence="3">Serine hydrolase domain-containing protein</fullName>
        <ecNumber evidence="3">3.1.1.103</ecNumber>
    </submittedName>
</protein>
<evidence type="ECO:0000259" key="2">
    <source>
        <dbReference type="Pfam" id="PF00144"/>
    </source>
</evidence>
<evidence type="ECO:0000313" key="3">
    <source>
        <dbReference type="EMBL" id="MDI9861935.1"/>
    </source>
</evidence>
<dbReference type="SUPFAM" id="SSF56601">
    <property type="entry name" value="beta-lactamase/transpeptidase-like"/>
    <property type="match status" value="1"/>
</dbReference>
<sequence>MKQLLIILCLCGCFWSAFAQKTPKRFVSIQQKIQTWVDSGHYDGASIVVFQKNEKIYQAYFGNYDKNKVVFIASAGKWLAAATIGVLVDEGILHWDDPVKKWLPEFEDTKGKATLAQLLSHTAGYPDYQPQGNPVDISQELKSSVDNILPLPADTLSGTKFKYGGLSMQVAGRIAELASGKSWEELFQEKIARPLEMTHTHFTPVDSSGGHAPMLGGGARSTLQDYANFLSLIFNKGMYRGKRILSEKTITFMQSDQIKRAKVQAGEFVERARGRKGADIYGIGEWREEVNTQGEATLLSSPSWAGAYPWIDKTNGVYGFFLTHVTGFKKGFSPFYTSHQLALDVRKALSQK</sequence>
<evidence type="ECO:0000313" key="4">
    <source>
        <dbReference type="Proteomes" id="UP001236507"/>
    </source>
</evidence>
<feature type="chain" id="PRO_5046469571" evidence="1">
    <location>
        <begin position="20"/>
        <end position="352"/>
    </location>
</feature>
<dbReference type="EMBL" id="JASHIF010000024">
    <property type="protein sequence ID" value="MDI9861935.1"/>
    <property type="molecule type" value="Genomic_DNA"/>
</dbReference>
<dbReference type="Pfam" id="PF00144">
    <property type="entry name" value="Beta-lactamase"/>
    <property type="match status" value="1"/>
</dbReference>
<keyword evidence="1" id="KW-0732">Signal</keyword>
<dbReference type="GO" id="GO:0016787">
    <property type="term" value="F:hydrolase activity"/>
    <property type="evidence" value="ECO:0007669"/>
    <property type="project" value="UniProtKB-KW"/>
</dbReference>